<keyword evidence="2" id="KW-0732">Signal</keyword>
<dbReference type="RefSeq" id="WP_345388703.1">
    <property type="nucleotide sequence ID" value="NZ_BAABHG010000003.1"/>
</dbReference>
<comment type="caution">
    <text evidence="3">The sequence shown here is derived from an EMBL/GenBank/DDBJ whole genome shotgun (WGS) entry which is preliminary data.</text>
</comment>
<dbReference type="InterPro" id="IPR010905">
    <property type="entry name" value="Glyco_hydro_88"/>
</dbReference>
<evidence type="ECO:0000256" key="1">
    <source>
        <dbReference type="ARBA" id="ARBA00022801"/>
    </source>
</evidence>
<dbReference type="PANTHER" id="PTHR33886:SF8">
    <property type="entry name" value="UNSATURATED RHAMNOGALACTURONAN HYDROLASE (EUROFUNG)"/>
    <property type="match status" value="1"/>
</dbReference>
<accession>A0ABW5G8D0</accession>
<dbReference type="PANTHER" id="PTHR33886">
    <property type="entry name" value="UNSATURATED RHAMNOGALACTURONAN HYDROLASE (EUROFUNG)"/>
    <property type="match status" value="1"/>
</dbReference>
<feature type="signal peptide" evidence="2">
    <location>
        <begin position="1"/>
        <end position="29"/>
    </location>
</feature>
<dbReference type="InterPro" id="IPR052043">
    <property type="entry name" value="PolySaccharide_Degr_Enz"/>
</dbReference>
<dbReference type="InterPro" id="IPR012341">
    <property type="entry name" value="6hp_glycosidase-like_sf"/>
</dbReference>
<evidence type="ECO:0000313" key="3">
    <source>
        <dbReference type="EMBL" id="MFD2457412.1"/>
    </source>
</evidence>
<organism evidence="3 4">
    <name type="scientific">Amycolatopsis samaneae</name>
    <dbReference type="NCBI Taxonomy" id="664691"/>
    <lineage>
        <taxon>Bacteria</taxon>
        <taxon>Bacillati</taxon>
        <taxon>Actinomycetota</taxon>
        <taxon>Actinomycetes</taxon>
        <taxon>Pseudonocardiales</taxon>
        <taxon>Pseudonocardiaceae</taxon>
        <taxon>Amycolatopsis</taxon>
    </lineage>
</organism>
<feature type="chain" id="PRO_5047148418" evidence="2">
    <location>
        <begin position="30"/>
        <end position="373"/>
    </location>
</feature>
<evidence type="ECO:0000256" key="2">
    <source>
        <dbReference type="SAM" id="SignalP"/>
    </source>
</evidence>
<evidence type="ECO:0000313" key="4">
    <source>
        <dbReference type="Proteomes" id="UP001597419"/>
    </source>
</evidence>
<dbReference type="PROSITE" id="PS51257">
    <property type="entry name" value="PROKAR_LIPOPROTEIN"/>
    <property type="match status" value="1"/>
</dbReference>
<name>A0ABW5G8D0_9PSEU</name>
<dbReference type="InterPro" id="IPR008928">
    <property type="entry name" value="6-hairpin_glycosidase_sf"/>
</dbReference>
<dbReference type="EMBL" id="JBHUKU010000002">
    <property type="protein sequence ID" value="MFD2457412.1"/>
    <property type="molecule type" value="Genomic_DNA"/>
</dbReference>
<keyword evidence="1 3" id="KW-0378">Hydrolase</keyword>
<dbReference type="Pfam" id="PF07470">
    <property type="entry name" value="Glyco_hydro_88"/>
    <property type="match status" value="1"/>
</dbReference>
<gene>
    <name evidence="3" type="ORF">ACFSYJ_02330</name>
</gene>
<dbReference type="Gene3D" id="1.50.10.10">
    <property type="match status" value="1"/>
</dbReference>
<proteinExistence type="predicted"/>
<dbReference type="GO" id="GO:0016787">
    <property type="term" value="F:hydrolase activity"/>
    <property type="evidence" value="ECO:0007669"/>
    <property type="project" value="UniProtKB-KW"/>
</dbReference>
<dbReference type="SUPFAM" id="SSF48208">
    <property type="entry name" value="Six-hairpin glycosidases"/>
    <property type="match status" value="1"/>
</dbReference>
<protein>
    <submittedName>
        <fullName evidence="3">Glycoside hydrolase family 88 protein</fullName>
    </submittedName>
</protein>
<reference evidence="4" key="1">
    <citation type="journal article" date="2019" name="Int. J. Syst. Evol. Microbiol.">
        <title>The Global Catalogue of Microorganisms (GCM) 10K type strain sequencing project: providing services to taxonomists for standard genome sequencing and annotation.</title>
        <authorList>
            <consortium name="The Broad Institute Genomics Platform"/>
            <consortium name="The Broad Institute Genome Sequencing Center for Infectious Disease"/>
            <person name="Wu L."/>
            <person name="Ma J."/>
        </authorList>
    </citation>
    <scope>NUCLEOTIDE SEQUENCE [LARGE SCALE GENOMIC DNA]</scope>
    <source>
        <strain evidence="4">CGMCC 4.7643</strain>
    </source>
</reference>
<sequence>MRFLGIRVPALLTAAVLACGLATAPPAGAAPASCAVADAMVSAGNHWLAHGTNLAAPDWQNATFHVGNLATVRTTGVSNHQTLPWAKANGYRLRQDPKRPFFPDFEAAGEAYLDLYTYFHPDPPILADLRSRISAEVTSVAQGHDDYWNYVDALNMAMPSFARIGLLDHDESILDTMQKLFHHAEKEAGGHGLFDERAGLWYRDARYVGTGTFWSRGNGWALAALTKVLQVLPVTDPRRPEYLRVFTKMADSLRFTQRGDGFWNSDLLRPWHHGGPESSGTALFTYGLAWGVRAGILDAARFRPVVDRAWKALSTKALRPDGLLGYVQPVGAAPGPAKPGDTAAYGVGAFLLAGQQVATLTPGCGPVPAISRD</sequence>
<keyword evidence="4" id="KW-1185">Reference proteome</keyword>
<dbReference type="Proteomes" id="UP001597419">
    <property type="component" value="Unassembled WGS sequence"/>
</dbReference>